<dbReference type="InterPro" id="IPR000873">
    <property type="entry name" value="AMP-dep_synth/lig_dom"/>
</dbReference>
<reference evidence="6" key="1">
    <citation type="journal article" date="2018" name="BMC Genomics">
        <title>The complete and fully assembled genome sequence of Aeromonas salmonicida subsp. pectinolytica and its comparative analysis with other Aeromonas species: investigation of the mobilome in environmental and pathogenic strains.</title>
        <authorList>
            <person name="Pfeiffer F."/>
            <person name="Zamora-Lagos M.A."/>
            <person name="Blettinger M."/>
            <person name="Yeroslaviz A."/>
            <person name="Dahl A."/>
            <person name="Gruber S."/>
            <person name="Habermann B.H."/>
        </authorList>
    </citation>
    <scope>NUCLEOTIDE SEQUENCE [LARGE SCALE GENOMIC DNA]</scope>
    <source>
        <strain evidence="6">34mel</strain>
    </source>
</reference>
<dbReference type="InterPro" id="IPR045851">
    <property type="entry name" value="AMP-bd_C_sf"/>
</dbReference>
<dbReference type="Gene3D" id="3.40.50.12780">
    <property type="entry name" value="N-terminal domain of ligase-like"/>
    <property type="match status" value="1"/>
</dbReference>
<comment type="similarity">
    <text evidence="1">Belongs to the ATP-dependent AMP-binding enzyme family.</text>
</comment>
<dbReference type="PANTHER" id="PTHR43201:SF5">
    <property type="entry name" value="MEDIUM-CHAIN ACYL-COA LIGASE ACSF2, MITOCHONDRIAL"/>
    <property type="match status" value="1"/>
</dbReference>
<evidence type="ECO:0000313" key="5">
    <source>
        <dbReference type="EMBL" id="ATP07702.1"/>
    </source>
</evidence>
<dbReference type="Gene3D" id="3.30.300.30">
    <property type="match status" value="1"/>
</dbReference>
<protein>
    <submittedName>
        <fullName evidence="5">2-succinylbenzoate--CoA ligase</fullName>
        <ecNumber evidence="5">6.2.1.26</ecNumber>
    </submittedName>
</protein>
<evidence type="ECO:0000259" key="4">
    <source>
        <dbReference type="Pfam" id="PF13193"/>
    </source>
</evidence>
<dbReference type="OrthoDB" id="9803968at2"/>
<dbReference type="InterPro" id="IPR025110">
    <property type="entry name" value="AMP-bd_C"/>
</dbReference>
<name>A0A2D1QBT7_AERSA</name>
<dbReference type="Pfam" id="PF13193">
    <property type="entry name" value="AMP-binding_C"/>
    <property type="match status" value="1"/>
</dbReference>
<dbReference type="EMBL" id="CP022426">
    <property type="protein sequence ID" value="ATP07702.1"/>
    <property type="molecule type" value="Genomic_DNA"/>
</dbReference>
<sequence length="468" mass="50993">MLPTSDHHSHLEPCPVRHWAQAAPHRIAIHTASPLNYQQLDARLNSLCLQLEGAGLNSGDRLAAVVRGALPDVLLAWACVRSGIIFCPLNPAFPLSRQAALAQQLDVAAFWSADEIPVGSGCPLRLNFSTEVAATEQPWPLAPAQLNNMILTSGSSGTPKAVVHRLANHLASARGSASLIPLDEECGWLLSLPLFHVGGYAILFRVFLAGASLVLDERSQPLKTRLECQPITHLSLVPTQLWRLMAEGFDPARTRLRELLLGGAAIPQPLVDRLAAMGFTPKSSYGLSEMGSQVCTGLPTTAGLVGRPLPGREVCIQQGEICVRGDTLFAGYFKEGVLERPLDEAGWFHTRDQGHFTASGELVVEGRIDNLFISGGENIQPETIEQRLVDHPAVAQALVVPIPSDEWGQRPAAFIDWHGEPVPYPELAAWLRQTLPGFMVPDLWQPWPDMGGALKPQRKLYQQSIFKQ</sequence>
<dbReference type="RefSeq" id="WP_034524058.1">
    <property type="nucleotide sequence ID" value="NZ_ARYZ02000045.1"/>
</dbReference>
<proteinExistence type="inferred from homology"/>
<dbReference type="GO" id="GO:0031956">
    <property type="term" value="F:medium-chain fatty acid-CoA ligase activity"/>
    <property type="evidence" value="ECO:0007669"/>
    <property type="project" value="TreeGrafter"/>
</dbReference>
<gene>
    <name evidence="5" type="primary">menE</name>
    <name evidence="5" type="ORF">Asalp_04500</name>
</gene>
<accession>A0A2D1QBT7</accession>
<dbReference type="EC" id="6.2.1.26" evidence="5"/>
<keyword evidence="2 5" id="KW-0436">Ligase</keyword>
<evidence type="ECO:0000259" key="3">
    <source>
        <dbReference type="Pfam" id="PF00501"/>
    </source>
</evidence>
<dbReference type="GO" id="GO:0006631">
    <property type="term" value="P:fatty acid metabolic process"/>
    <property type="evidence" value="ECO:0007669"/>
    <property type="project" value="TreeGrafter"/>
</dbReference>
<dbReference type="GO" id="GO:0008756">
    <property type="term" value="F:o-succinylbenzoate-CoA ligase activity"/>
    <property type="evidence" value="ECO:0007669"/>
    <property type="project" value="UniProtKB-EC"/>
</dbReference>
<evidence type="ECO:0000313" key="6">
    <source>
        <dbReference type="Proteomes" id="UP000222916"/>
    </source>
</evidence>
<dbReference type="PANTHER" id="PTHR43201">
    <property type="entry name" value="ACYL-COA SYNTHETASE"/>
    <property type="match status" value="1"/>
</dbReference>
<dbReference type="Proteomes" id="UP000222916">
    <property type="component" value="Chromosome"/>
</dbReference>
<dbReference type="InterPro" id="IPR042099">
    <property type="entry name" value="ANL_N_sf"/>
</dbReference>
<dbReference type="PROSITE" id="PS00455">
    <property type="entry name" value="AMP_BINDING"/>
    <property type="match status" value="1"/>
</dbReference>
<evidence type="ECO:0000256" key="1">
    <source>
        <dbReference type="ARBA" id="ARBA00006432"/>
    </source>
</evidence>
<dbReference type="CDD" id="cd17630">
    <property type="entry name" value="OSB_MenE-like"/>
    <property type="match status" value="1"/>
</dbReference>
<dbReference type="Pfam" id="PF00501">
    <property type="entry name" value="AMP-binding"/>
    <property type="match status" value="1"/>
</dbReference>
<dbReference type="SUPFAM" id="SSF56801">
    <property type="entry name" value="Acetyl-CoA synthetase-like"/>
    <property type="match status" value="1"/>
</dbReference>
<feature type="domain" description="AMP-dependent synthetase/ligase" evidence="3">
    <location>
        <begin position="17"/>
        <end position="333"/>
    </location>
</feature>
<evidence type="ECO:0000256" key="2">
    <source>
        <dbReference type="ARBA" id="ARBA00022598"/>
    </source>
</evidence>
<feature type="domain" description="AMP-binding enzyme C-terminal" evidence="4">
    <location>
        <begin position="384"/>
        <end position="442"/>
    </location>
</feature>
<dbReference type="InterPro" id="IPR020845">
    <property type="entry name" value="AMP-binding_CS"/>
</dbReference>
<organism evidence="5 6">
    <name type="scientific">Aeromonas salmonicida subsp. pectinolytica 34mel</name>
    <dbReference type="NCBI Taxonomy" id="1324960"/>
    <lineage>
        <taxon>Bacteria</taxon>
        <taxon>Pseudomonadati</taxon>
        <taxon>Pseudomonadota</taxon>
        <taxon>Gammaproteobacteria</taxon>
        <taxon>Aeromonadales</taxon>
        <taxon>Aeromonadaceae</taxon>
        <taxon>Aeromonas</taxon>
    </lineage>
</organism>
<dbReference type="AlphaFoldDB" id="A0A2D1QBT7"/>